<protein>
    <recommendedName>
        <fullName evidence="3">DUF4209 domain-containing protein</fullName>
    </recommendedName>
</protein>
<dbReference type="Proteomes" id="UP000238191">
    <property type="component" value="Unassembled WGS sequence"/>
</dbReference>
<name>A0A2S7D4R1_9XANT</name>
<dbReference type="EMBL" id="MDEI01000005">
    <property type="protein sequence ID" value="PPU68821.1"/>
    <property type="molecule type" value="Genomic_DNA"/>
</dbReference>
<proteinExistence type="predicted"/>
<evidence type="ECO:0000313" key="1">
    <source>
        <dbReference type="EMBL" id="PPU68821.1"/>
    </source>
</evidence>
<accession>A0A2S7D4R1</accession>
<organism evidence="1 2">
    <name type="scientific">Xanthomonas pisi</name>
    <dbReference type="NCBI Taxonomy" id="56457"/>
    <lineage>
        <taxon>Bacteria</taxon>
        <taxon>Pseudomonadati</taxon>
        <taxon>Pseudomonadota</taxon>
        <taxon>Gammaproteobacteria</taxon>
        <taxon>Lysobacterales</taxon>
        <taxon>Lysobacteraceae</taxon>
        <taxon>Xanthomonas</taxon>
    </lineage>
</organism>
<keyword evidence="2" id="KW-1185">Reference proteome</keyword>
<dbReference type="AlphaFoldDB" id="A0A2S7D4R1"/>
<reference evidence="2" key="1">
    <citation type="submission" date="2016-08" db="EMBL/GenBank/DDBJ databases">
        <authorList>
            <person name="Merda D."/>
            <person name="Briand M."/>
            <person name="Taghouti G."/>
            <person name="Carrere S."/>
            <person name="Gouzy J."/>
            <person name="Portier P."/>
            <person name="Jacques M.-A."/>
            <person name="Fischer-Le Saux M."/>
        </authorList>
    </citation>
    <scope>NUCLEOTIDE SEQUENCE [LARGE SCALE GENOMIC DNA]</scope>
    <source>
        <strain evidence="2">CFBP4643</strain>
    </source>
</reference>
<evidence type="ECO:0008006" key="3">
    <source>
        <dbReference type="Google" id="ProtNLM"/>
    </source>
</evidence>
<comment type="caution">
    <text evidence="1">The sequence shown here is derived from an EMBL/GenBank/DDBJ whole genome shotgun (WGS) entry which is preliminary data.</text>
</comment>
<evidence type="ECO:0000313" key="2">
    <source>
        <dbReference type="Proteomes" id="UP000238191"/>
    </source>
</evidence>
<sequence length="475" mass="52792">MLTRELRHRDYDSDHRPISEVTRSLRRGLQICDLLRLREDDSDLIALKAFCLASADQFETEGDSQGLLAMMNLALDYELDLPERCAPRMEFAARGFTSGADPHFVCDALVGAGRAWRRAKDSANYERCMIEASCCMAEHGKALGGNLSGSHFVQQAIDLLRGLSSPDAKASKRELRIELIRLQSAAEDEFGTFEYSYDLSELVKAVKDRTQGLSIEEALFLLAAIHRPRPTSVIEEEAIEGMRKHPLGSLFGVQQHDSDGHVRFRSPGTDTRNIDPAALEHAIARQEGIYRETVVRGRIAVVVYQLASEHSVSLDEVFPLCRESPFVPPDLTETFSKGILAFLHGDMTSAMFILTPLLEASLIYVLKGHDVDVVSHDENSGTQEDMSITQLYKNHRGELEAIFSAPVIDDIERVFLTRSGPGLRHAIAHGTTSDGQAYSGDSIYACWLMWHLCLVPLFKDHFEARGSGSEPNATD</sequence>
<gene>
    <name evidence="1" type="ORF">XpiCFBP4643_07390</name>
</gene>